<feature type="signal peptide" evidence="1">
    <location>
        <begin position="1"/>
        <end position="16"/>
    </location>
</feature>
<keyword evidence="1" id="KW-0732">Signal</keyword>
<name>A0A131Z810_RHIAP</name>
<protein>
    <recommendedName>
        <fullName evidence="3">Secreted protein</fullName>
    </recommendedName>
</protein>
<accession>A0A131Z810</accession>
<evidence type="ECO:0000256" key="1">
    <source>
        <dbReference type="SAM" id="SignalP"/>
    </source>
</evidence>
<sequence length="79" mass="9205">KFFFFFLVSFCVGCRSHFHRSNAPHFPFLHCFLACLCVMHRHCTHLTCSYAALVTVLYIIHLRASAAVRRSTRTDDRRG</sequence>
<feature type="chain" id="PRO_5007286956" description="Secreted protein" evidence="1">
    <location>
        <begin position="17"/>
        <end position="79"/>
    </location>
</feature>
<proteinExistence type="predicted"/>
<reference evidence="2" key="1">
    <citation type="journal article" date="2016" name="Ticks Tick Borne Dis.">
        <title>De novo assembly and annotation of the salivary gland transcriptome of Rhipicephalus appendiculatus male and female ticks during blood feeding.</title>
        <authorList>
            <person name="de Castro M.H."/>
            <person name="de Klerk D."/>
            <person name="Pienaar R."/>
            <person name="Latif A.A."/>
            <person name="Rees D.J."/>
            <person name="Mans B.J."/>
        </authorList>
    </citation>
    <scope>NUCLEOTIDE SEQUENCE</scope>
    <source>
        <tissue evidence="2">Salivary glands</tissue>
    </source>
</reference>
<feature type="non-terminal residue" evidence="2">
    <location>
        <position position="1"/>
    </location>
</feature>
<evidence type="ECO:0000313" key="2">
    <source>
        <dbReference type="EMBL" id="JAP87489.1"/>
    </source>
</evidence>
<organism evidence="2">
    <name type="scientific">Rhipicephalus appendiculatus</name>
    <name type="common">Brown ear tick</name>
    <dbReference type="NCBI Taxonomy" id="34631"/>
    <lineage>
        <taxon>Eukaryota</taxon>
        <taxon>Metazoa</taxon>
        <taxon>Ecdysozoa</taxon>
        <taxon>Arthropoda</taxon>
        <taxon>Chelicerata</taxon>
        <taxon>Arachnida</taxon>
        <taxon>Acari</taxon>
        <taxon>Parasitiformes</taxon>
        <taxon>Ixodida</taxon>
        <taxon>Ixodoidea</taxon>
        <taxon>Ixodidae</taxon>
        <taxon>Rhipicephalinae</taxon>
        <taxon>Rhipicephalus</taxon>
        <taxon>Rhipicephalus</taxon>
    </lineage>
</organism>
<dbReference type="EMBL" id="GEDV01001068">
    <property type="protein sequence ID" value="JAP87489.1"/>
    <property type="molecule type" value="Transcribed_RNA"/>
</dbReference>
<evidence type="ECO:0008006" key="3">
    <source>
        <dbReference type="Google" id="ProtNLM"/>
    </source>
</evidence>
<dbReference type="AlphaFoldDB" id="A0A131Z810"/>